<organism evidence="12 13">
    <name type="scientific">Flectobacillus roseus</name>
    <dbReference type="NCBI Taxonomy" id="502259"/>
    <lineage>
        <taxon>Bacteria</taxon>
        <taxon>Pseudomonadati</taxon>
        <taxon>Bacteroidota</taxon>
        <taxon>Cytophagia</taxon>
        <taxon>Cytophagales</taxon>
        <taxon>Flectobacillaceae</taxon>
        <taxon>Flectobacillus</taxon>
    </lineage>
</organism>
<feature type="domain" description="Aminotransferase class V" evidence="11">
    <location>
        <begin position="3"/>
        <end position="366"/>
    </location>
</feature>
<evidence type="ECO:0000256" key="5">
    <source>
        <dbReference type="ARBA" id="ARBA00022723"/>
    </source>
</evidence>
<dbReference type="EMBL" id="JASHIF010000018">
    <property type="protein sequence ID" value="MDI9861223.1"/>
    <property type="molecule type" value="Genomic_DNA"/>
</dbReference>
<keyword evidence="8" id="KW-0411">Iron-sulfur</keyword>
<comment type="caution">
    <text evidence="12">The sequence shown here is derived from an EMBL/GenBank/DDBJ whole genome shotgun (WGS) entry which is preliminary data.</text>
</comment>
<keyword evidence="5" id="KW-0479">Metal-binding</keyword>
<dbReference type="InterPro" id="IPR016454">
    <property type="entry name" value="Cysteine_dSase"/>
</dbReference>
<evidence type="ECO:0000256" key="9">
    <source>
        <dbReference type="ARBA" id="ARBA00050776"/>
    </source>
</evidence>
<comment type="similarity">
    <text evidence="2">Belongs to the class-V pyridoxal-phosphate-dependent aminotransferase family. NifS/IscS subfamily.</text>
</comment>
<dbReference type="SUPFAM" id="SSF53383">
    <property type="entry name" value="PLP-dependent transferases"/>
    <property type="match status" value="1"/>
</dbReference>
<accession>A0ABT6YDM3</accession>
<dbReference type="Gene3D" id="3.40.640.10">
    <property type="entry name" value="Type I PLP-dependent aspartate aminotransferase-like (Major domain)"/>
    <property type="match status" value="1"/>
</dbReference>
<dbReference type="PIRSF" id="PIRSF005572">
    <property type="entry name" value="NifS"/>
    <property type="match status" value="1"/>
</dbReference>
<evidence type="ECO:0000256" key="10">
    <source>
        <dbReference type="RuleBase" id="RU004504"/>
    </source>
</evidence>
<protein>
    <recommendedName>
        <fullName evidence="3">cysteine desulfurase</fullName>
        <ecNumber evidence="3">2.8.1.7</ecNumber>
    </recommendedName>
</protein>
<evidence type="ECO:0000256" key="2">
    <source>
        <dbReference type="ARBA" id="ARBA00006490"/>
    </source>
</evidence>
<keyword evidence="6" id="KW-0663">Pyridoxal phosphate</keyword>
<dbReference type="Proteomes" id="UP001236507">
    <property type="component" value="Unassembled WGS sequence"/>
</dbReference>
<dbReference type="PROSITE" id="PS00595">
    <property type="entry name" value="AA_TRANSFER_CLASS_5"/>
    <property type="match status" value="1"/>
</dbReference>
<gene>
    <name evidence="12" type="ORF">QM524_18540</name>
</gene>
<dbReference type="InterPro" id="IPR000192">
    <property type="entry name" value="Aminotrans_V_dom"/>
</dbReference>
<dbReference type="PANTHER" id="PTHR11601:SF34">
    <property type="entry name" value="CYSTEINE DESULFURASE"/>
    <property type="match status" value="1"/>
</dbReference>
<evidence type="ECO:0000256" key="6">
    <source>
        <dbReference type="ARBA" id="ARBA00022898"/>
    </source>
</evidence>
<evidence type="ECO:0000256" key="4">
    <source>
        <dbReference type="ARBA" id="ARBA00022679"/>
    </source>
</evidence>
<evidence type="ECO:0000256" key="3">
    <source>
        <dbReference type="ARBA" id="ARBA00012239"/>
    </source>
</evidence>
<sequence>MEIYCDNAATTALDPEVLNAMIPYLTNQYGNPSSSHALGQKAREAVEESRHTVASLLNASPNDIFFTSGATEANNIALSGAIRTYDVSHAVTSRLEHKAVLQTLGQYSQEGELDVSFVKIDSKGNIDFEYLENLLKFNAQSIVSLMHVNNEIGNLIDLKALSALVKYYDGILHSDTTQSIGKYRIDLQELDIDYLVGSSHKFHGPKGVGFIYINKYKKVKPLIYGGAQERGTRGGTENVAGIVGLAKALEVSYRDLEKNHNHISYLKSFFIELLTNGPIKNIRFNGESFSEDKSSYSIVNVAFPHLKHGGSLLDKLAQLEIYVSGGSACSNLTQSGSHVLKNLKVHLDRDNVRFSFSRHNTPQEIRHVVKVLNQIYQEDEGIAKSKLLEVA</sequence>
<dbReference type="InterPro" id="IPR020578">
    <property type="entry name" value="Aminotrans_V_PyrdxlP_BS"/>
</dbReference>
<evidence type="ECO:0000259" key="11">
    <source>
        <dbReference type="Pfam" id="PF00266"/>
    </source>
</evidence>
<dbReference type="InterPro" id="IPR015421">
    <property type="entry name" value="PyrdxlP-dep_Trfase_major"/>
</dbReference>
<evidence type="ECO:0000256" key="8">
    <source>
        <dbReference type="ARBA" id="ARBA00023014"/>
    </source>
</evidence>
<dbReference type="EC" id="2.8.1.7" evidence="3"/>
<name>A0ABT6YDM3_9BACT</name>
<dbReference type="InterPro" id="IPR015422">
    <property type="entry name" value="PyrdxlP-dep_Trfase_small"/>
</dbReference>
<reference evidence="12 13" key="1">
    <citation type="submission" date="2023-05" db="EMBL/GenBank/DDBJ databases">
        <title>Novel species of genus Flectobacillus isolated from stream in China.</title>
        <authorList>
            <person name="Lu H."/>
        </authorList>
    </citation>
    <scope>NUCLEOTIDE SEQUENCE [LARGE SCALE GENOMIC DNA]</scope>
    <source>
        <strain evidence="12 13">KCTC 42575</strain>
    </source>
</reference>
<keyword evidence="7" id="KW-0408">Iron</keyword>
<evidence type="ECO:0000313" key="13">
    <source>
        <dbReference type="Proteomes" id="UP001236507"/>
    </source>
</evidence>
<dbReference type="Gene3D" id="3.90.1150.10">
    <property type="entry name" value="Aspartate Aminotransferase, domain 1"/>
    <property type="match status" value="1"/>
</dbReference>
<evidence type="ECO:0000313" key="12">
    <source>
        <dbReference type="EMBL" id="MDI9861223.1"/>
    </source>
</evidence>
<keyword evidence="13" id="KW-1185">Reference proteome</keyword>
<dbReference type="RefSeq" id="WP_283345712.1">
    <property type="nucleotide sequence ID" value="NZ_JASHIF010000018.1"/>
</dbReference>
<dbReference type="Pfam" id="PF00266">
    <property type="entry name" value="Aminotran_5"/>
    <property type="match status" value="1"/>
</dbReference>
<dbReference type="PANTHER" id="PTHR11601">
    <property type="entry name" value="CYSTEINE DESULFURYLASE FAMILY MEMBER"/>
    <property type="match status" value="1"/>
</dbReference>
<comment type="catalytic activity">
    <reaction evidence="9">
        <text>(sulfur carrier)-H + L-cysteine = (sulfur carrier)-SH + L-alanine</text>
        <dbReference type="Rhea" id="RHEA:43892"/>
        <dbReference type="Rhea" id="RHEA-COMP:14737"/>
        <dbReference type="Rhea" id="RHEA-COMP:14739"/>
        <dbReference type="ChEBI" id="CHEBI:29917"/>
        <dbReference type="ChEBI" id="CHEBI:35235"/>
        <dbReference type="ChEBI" id="CHEBI:57972"/>
        <dbReference type="ChEBI" id="CHEBI:64428"/>
        <dbReference type="EC" id="2.8.1.7"/>
    </reaction>
</comment>
<dbReference type="Gene3D" id="1.10.260.50">
    <property type="match status" value="1"/>
</dbReference>
<evidence type="ECO:0000256" key="7">
    <source>
        <dbReference type="ARBA" id="ARBA00023004"/>
    </source>
</evidence>
<evidence type="ECO:0000256" key="1">
    <source>
        <dbReference type="ARBA" id="ARBA00001933"/>
    </source>
</evidence>
<comment type="cofactor">
    <cofactor evidence="1 10">
        <name>pyridoxal 5'-phosphate</name>
        <dbReference type="ChEBI" id="CHEBI:597326"/>
    </cofactor>
</comment>
<proteinExistence type="inferred from homology"/>
<keyword evidence="4" id="KW-0808">Transferase</keyword>
<dbReference type="InterPro" id="IPR015424">
    <property type="entry name" value="PyrdxlP-dep_Trfase"/>
</dbReference>